<dbReference type="Gene3D" id="2.40.160.160">
    <property type="entry name" value="Inverse autotransporter, beta-domain"/>
    <property type="match status" value="1"/>
</dbReference>
<keyword evidence="1" id="KW-0732">Signal</keyword>
<sequence length="175" mass="19292">MACQMQSKKKLSWLVLLLFSTSASAVADNPISILPLPPRLNIWGSTGNNTFGEGDAMIPLSGNPNQILYGDISGKYGDDRAWYVSGGLGGRKIVRNTTILGAYFFTDYNKTPNANYFTVLNPGIELMSNRWDGHLNGYVPIGKRKDLMGIFTTNQLGKPNMSFFSGHAQYEPLFD</sequence>
<dbReference type="AlphaFoldDB" id="A0A0W0VES0"/>
<gene>
    <name evidence="2" type="ORF">Llan_2489</name>
</gene>
<keyword evidence="3" id="KW-1185">Reference proteome</keyword>
<proteinExistence type="predicted"/>
<comment type="caution">
    <text evidence="2">The sequence shown here is derived from an EMBL/GenBank/DDBJ whole genome shotgun (WGS) entry which is preliminary data.</text>
</comment>
<evidence type="ECO:0000313" key="2">
    <source>
        <dbReference type="EMBL" id="KTD18571.1"/>
    </source>
</evidence>
<protein>
    <submittedName>
        <fullName evidence="2">Uncharacterized protein</fullName>
    </submittedName>
</protein>
<organism evidence="2 3">
    <name type="scientific">Legionella lansingensis</name>
    <dbReference type="NCBI Taxonomy" id="45067"/>
    <lineage>
        <taxon>Bacteria</taxon>
        <taxon>Pseudomonadati</taxon>
        <taxon>Pseudomonadota</taxon>
        <taxon>Gammaproteobacteria</taxon>
        <taxon>Legionellales</taxon>
        <taxon>Legionellaceae</taxon>
        <taxon>Legionella</taxon>
    </lineage>
</organism>
<evidence type="ECO:0000313" key="3">
    <source>
        <dbReference type="Proteomes" id="UP000054869"/>
    </source>
</evidence>
<evidence type="ECO:0000256" key="1">
    <source>
        <dbReference type="SAM" id="SignalP"/>
    </source>
</evidence>
<dbReference type="Proteomes" id="UP000054869">
    <property type="component" value="Unassembled WGS sequence"/>
</dbReference>
<dbReference type="InterPro" id="IPR038177">
    <property type="entry name" value="IAT_beta_sf"/>
</dbReference>
<feature type="chain" id="PRO_5006914742" evidence="1">
    <location>
        <begin position="28"/>
        <end position="175"/>
    </location>
</feature>
<dbReference type="STRING" id="45067.Llan_2489"/>
<dbReference type="EMBL" id="LNYI01000060">
    <property type="protein sequence ID" value="KTD18571.1"/>
    <property type="molecule type" value="Genomic_DNA"/>
</dbReference>
<dbReference type="PATRIC" id="fig|45067.4.peg.2616"/>
<reference evidence="2 3" key="1">
    <citation type="submission" date="2015-11" db="EMBL/GenBank/DDBJ databases">
        <title>Genomic analysis of 38 Legionella species identifies large and diverse effector repertoires.</title>
        <authorList>
            <person name="Burstein D."/>
            <person name="Amaro F."/>
            <person name="Zusman T."/>
            <person name="Lifshitz Z."/>
            <person name="Cohen O."/>
            <person name="Gilbert J.A."/>
            <person name="Pupko T."/>
            <person name="Shuman H.A."/>
            <person name="Segal G."/>
        </authorList>
    </citation>
    <scope>NUCLEOTIDE SEQUENCE [LARGE SCALE GENOMIC DNA]</scope>
    <source>
        <strain evidence="2 3">ATCC 49751</strain>
    </source>
</reference>
<accession>A0A0W0VES0</accession>
<name>A0A0W0VES0_9GAMM</name>
<feature type="signal peptide" evidence="1">
    <location>
        <begin position="1"/>
        <end position="27"/>
    </location>
</feature>